<dbReference type="InterPro" id="IPR000731">
    <property type="entry name" value="SSD"/>
</dbReference>
<evidence type="ECO:0000259" key="4">
    <source>
        <dbReference type="PROSITE" id="PS50156"/>
    </source>
</evidence>
<dbReference type="GO" id="GO:0016020">
    <property type="term" value="C:membrane"/>
    <property type="evidence" value="ECO:0007669"/>
    <property type="project" value="TreeGrafter"/>
</dbReference>
<feature type="transmembrane region" description="Helical" evidence="3">
    <location>
        <begin position="379"/>
        <end position="399"/>
    </location>
</feature>
<feature type="transmembrane region" description="Helical" evidence="3">
    <location>
        <begin position="69"/>
        <end position="89"/>
    </location>
</feature>
<dbReference type="SUPFAM" id="SSF82866">
    <property type="entry name" value="Multidrug efflux transporter AcrB transmembrane domain"/>
    <property type="match status" value="2"/>
</dbReference>
<feature type="transmembrane region" description="Helical" evidence="3">
    <location>
        <begin position="320"/>
        <end position="339"/>
    </location>
</feature>
<organism evidence="5">
    <name type="scientific">Leptocylindrus aporus</name>
    <dbReference type="NCBI Taxonomy" id="1398097"/>
    <lineage>
        <taxon>Eukaryota</taxon>
        <taxon>Sar</taxon>
        <taxon>Stramenopiles</taxon>
        <taxon>Ochrophyta</taxon>
        <taxon>Bacillariophyta</taxon>
        <taxon>Coscinodiscophyceae</taxon>
        <taxon>Chaetocerotophycidae</taxon>
        <taxon>Leptocylindrales</taxon>
        <taxon>Leptocylindraceae</taxon>
        <taxon>Leptocylindrus</taxon>
    </lineage>
</organism>
<keyword evidence="3" id="KW-1133">Transmembrane helix</keyword>
<feature type="region of interest" description="Disordered" evidence="2">
    <location>
        <begin position="1"/>
        <end position="35"/>
    </location>
</feature>
<keyword evidence="3" id="KW-0812">Transmembrane</keyword>
<feature type="transmembrane region" description="Helical" evidence="3">
    <location>
        <begin position="346"/>
        <end position="373"/>
    </location>
</feature>
<feature type="transmembrane region" description="Helical" evidence="3">
    <location>
        <begin position="788"/>
        <end position="812"/>
    </location>
</feature>
<dbReference type="Gene3D" id="1.20.1640.10">
    <property type="entry name" value="Multidrug efflux transporter AcrB transmembrane domain"/>
    <property type="match status" value="2"/>
</dbReference>
<feature type="transmembrane region" description="Helical" evidence="3">
    <location>
        <begin position="518"/>
        <end position="540"/>
    </location>
</feature>
<accession>A0A7S0PJ57</accession>
<reference evidence="5" key="1">
    <citation type="submission" date="2021-01" db="EMBL/GenBank/DDBJ databases">
        <authorList>
            <person name="Corre E."/>
            <person name="Pelletier E."/>
            <person name="Niang G."/>
            <person name="Scheremetjew M."/>
            <person name="Finn R."/>
            <person name="Kale V."/>
            <person name="Holt S."/>
            <person name="Cochrane G."/>
            <person name="Meng A."/>
            <person name="Brown T."/>
            <person name="Cohen L."/>
        </authorList>
    </citation>
    <scope>NUCLEOTIDE SEQUENCE</scope>
    <source>
        <strain evidence="5">B651</strain>
    </source>
</reference>
<evidence type="ECO:0000256" key="2">
    <source>
        <dbReference type="SAM" id="MobiDB-lite"/>
    </source>
</evidence>
<proteinExistence type="inferred from homology"/>
<feature type="transmembrane region" description="Helical" evidence="3">
    <location>
        <begin position="761"/>
        <end position="782"/>
    </location>
</feature>
<dbReference type="InterPro" id="IPR051697">
    <property type="entry name" value="Patched_domain-protein"/>
</dbReference>
<dbReference type="InterPro" id="IPR053958">
    <property type="entry name" value="HMGCR/SNAP/NPC1-like_SSD"/>
</dbReference>
<dbReference type="AlphaFoldDB" id="A0A7S0PJ57"/>
<dbReference type="PANTHER" id="PTHR10796:SF92">
    <property type="entry name" value="PATCHED-RELATED, ISOFORM A"/>
    <property type="match status" value="1"/>
</dbReference>
<sequence>MVVEPEEVSASDIKKVTSASLSSEDDNTPKRSVEKNASPDFLARLSKKLDNTSRTLFFRLGYWIGKRPLRTIALSFIGVAIASLGLFNYENNDGRGQRIWVPEGTSSGENLDTRDEYFDDSFRISQVILVGKDDADVATQEGVLELISILEVFEETSWEGYGYYDLCNTAAYGDITYCVVNSVLNVFFDEEYVVYADDGTNVSFSRTTRAKVSTLTDEEIKTAIFDSAITWTNDPFTTDLFVGELSGSNGLNERYTPAFRMNVLINGSPSDSTGSKEYEFEKVAEKNVLDLSDQLSSTAYVNIFAAQQDSGADQADDVPLLLFGIMLAIIYVCMTMGHLNSVDSRVGLAIAAVVGILLAYVAMIGVCSLISWYGPVHQLLPLLLVAIGIDDAYVIVTAFDETSDISDTPERVGRALSRAGAAITVTSCTNSFAFLMGGTTQIPAMRWFAIWAGVGIFLDFLLQATFFVACLTIDSRRQKHDRRDLFCCSVVKNRSTKNIFGFENFGLKRFFKNTFAPILLKKVTAFFVIGLTFALFGISISGTVSLELTFQDDALFKEGSPIAEYWDVQEVYFAETSNIFPVEVFTGQLDYANENNQRKMSILFESDPEIGAISSDPFYKQNTLNSWYSLFREWGNLTDPTDVFPYDSYYEELSKFLLTEVGISIKDSLAFGEDQKLVATLSYLAIDTSSEDLDMRIDVKNSIEESIDSAGVPNSFPVSRFFLWFERDAILYQEALQILLIALAVVFVVTFLMIGNVRASAITLLGPCFSVIDMLGLMYYFSIDFNTVTIICLALSVGLTIDFSSHITIGFMSSVGSRYERVCGGLTHLGPPLTHAGITTFIATGILVFSTTYVFKLFFKMFMMIIAFGMFHGLVLVPVILWKFGPDGFFERDGDFKEEEDKIVFNYK</sequence>
<protein>
    <recommendedName>
        <fullName evidence="4">SSD domain-containing protein</fullName>
    </recommendedName>
</protein>
<comment type="similarity">
    <text evidence="1">Belongs to the patched family.</text>
</comment>
<evidence type="ECO:0000313" key="5">
    <source>
        <dbReference type="EMBL" id="CAD8574953.1"/>
    </source>
</evidence>
<feature type="transmembrane region" description="Helical" evidence="3">
    <location>
        <begin position="448"/>
        <end position="473"/>
    </location>
</feature>
<keyword evidence="3" id="KW-0472">Membrane</keyword>
<feature type="transmembrane region" description="Helical" evidence="3">
    <location>
        <begin position="861"/>
        <end position="882"/>
    </location>
</feature>
<dbReference type="PROSITE" id="PS50156">
    <property type="entry name" value="SSD"/>
    <property type="match status" value="1"/>
</dbReference>
<feature type="transmembrane region" description="Helical" evidence="3">
    <location>
        <begin position="419"/>
        <end position="436"/>
    </location>
</feature>
<feature type="transmembrane region" description="Helical" evidence="3">
    <location>
        <begin position="833"/>
        <end position="855"/>
    </location>
</feature>
<dbReference type="Pfam" id="PF12349">
    <property type="entry name" value="Sterol-sensing"/>
    <property type="match status" value="1"/>
</dbReference>
<feature type="transmembrane region" description="Helical" evidence="3">
    <location>
        <begin position="735"/>
        <end position="754"/>
    </location>
</feature>
<name>A0A7S0PJ57_9STRA</name>
<gene>
    <name evidence="5" type="ORF">LDAN0322_LOCUS1098</name>
</gene>
<dbReference type="EMBL" id="HBEU01001652">
    <property type="protein sequence ID" value="CAD8574953.1"/>
    <property type="molecule type" value="Transcribed_RNA"/>
</dbReference>
<dbReference type="PANTHER" id="PTHR10796">
    <property type="entry name" value="PATCHED-RELATED"/>
    <property type="match status" value="1"/>
</dbReference>
<feature type="domain" description="SSD" evidence="4">
    <location>
        <begin position="317"/>
        <end position="473"/>
    </location>
</feature>
<evidence type="ECO:0000256" key="1">
    <source>
        <dbReference type="ARBA" id="ARBA00005585"/>
    </source>
</evidence>
<evidence type="ECO:0000256" key="3">
    <source>
        <dbReference type="SAM" id="Phobius"/>
    </source>
</evidence>